<reference evidence="1 2" key="3">
    <citation type="journal article" date="2022" name="Microbiol. Spectr.">
        <title>Folding features and dynamics of 3D genome architecture in plant fungal pathogens.</title>
        <authorList>
            <person name="Xia C."/>
        </authorList>
    </citation>
    <scope>NUCLEOTIDE SEQUENCE [LARGE SCALE GENOMIC DNA]</scope>
    <source>
        <strain evidence="1 2">93-210</strain>
    </source>
</reference>
<evidence type="ECO:0000313" key="2">
    <source>
        <dbReference type="Proteomes" id="UP001060170"/>
    </source>
</evidence>
<protein>
    <submittedName>
        <fullName evidence="1">Uncharacterized protein</fullName>
    </submittedName>
</protein>
<organism evidence="1 2">
    <name type="scientific">Puccinia striiformis f. sp. tritici</name>
    <dbReference type="NCBI Taxonomy" id="168172"/>
    <lineage>
        <taxon>Eukaryota</taxon>
        <taxon>Fungi</taxon>
        <taxon>Dikarya</taxon>
        <taxon>Basidiomycota</taxon>
        <taxon>Pucciniomycotina</taxon>
        <taxon>Pucciniomycetes</taxon>
        <taxon>Pucciniales</taxon>
        <taxon>Pucciniaceae</taxon>
        <taxon>Puccinia</taxon>
    </lineage>
</organism>
<keyword evidence="2" id="KW-1185">Reference proteome</keyword>
<proteinExistence type="predicted"/>
<dbReference type="EMBL" id="CM045877">
    <property type="protein sequence ID" value="KAI7940947.1"/>
    <property type="molecule type" value="Genomic_DNA"/>
</dbReference>
<name>A0ACC0E0M2_9BASI</name>
<comment type="caution">
    <text evidence="1">The sequence shown here is derived from an EMBL/GenBank/DDBJ whole genome shotgun (WGS) entry which is preliminary data.</text>
</comment>
<evidence type="ECO:0000313" key="1">
    <source>
        <dbReference type="EMBL" id="KAI7940947.1"/>
    </source>
</evidence>
<dbReference type="Proteomes" id="UP001060170">
    <property type="component" value="Chromosome 13"/>
</dbReference>
<feature type="non-terminal residue" evidence="1">
    <location>
        <position position="1"/>
    </location>
</feature>
<reference evidence="2" key="2">
    <citation type="journal article" date="2018" name="Mol. Plant Microbe Interact.">
        <title>Genome sequence resources for the wheat stripe rust pathogen (Puccinia striiformis f. sp. tritici) and the barley stripe rust pathogen (Puccinia striiformis f. sp. hordei).</title>
        <authorList>
            <person name="Xia C."/>
            <person name="Wang M."/>
            <person name="Yin C."/>
            <person name="Cornejo O.E."/>
            <person name="Hulbert S.H."/>
            <person name="Chen X."/>
        </authorList>
    </citation>
    <scope>NUCLEOTIDE SEQUENCE [LARGE SCALE GENOMIC DNA]</scope>
    <source>
        <strain evidence="2">93-210</strain>
    </source>
</reference>
<reference evidence="2" key="1">
    <citation type="journal article" date="2018" name="BMC Genomics">
        <title>Genomic insights into host adaptation between the wheat stripe rust pathogen (Puccinia striiformis f. sp. tritici) and the barley stripe rust pathogen (Puccinia striiformis f. sp. hordei).</title>
        <authorList>
            <person name="Xia C."/>
            <person name="Wang M."/>
            <person name="Yin C."/>
            <person name="Cornejo O.E."/>
            <person name="Hulbert S.H."/>
            <person name="Chen X."/>
        </authorList>
    </citation>
    <scope>NUCLEOTIDE SEQUENCE [LARGE SCALE GENOMIC DNA]</scope>
    <source>
        <strain evidence="2">93-210</strain>
    </source>
</reference>
<gene>
    <name evidence="1" type="ORF">MJO28_013232</name>
</gene>
<sequence>DSKEPKFPAFCRSSSPSSKYSLLGHGKRKEGANKFLPESLRPKYAHGAVNSNPDCDTSREPSSTGDGAVDKVAAKGVIWCICSITTDDGFTIQHKTCEVWQHAVCVNIPINESTTFAIGAILHLSAEGDSLKWLLRLSKYSDRGSRWKQTLDHRTSQRKKTPLHQALPNLSNQPDANKPYESLFDSPAARTAMGRVSSRVCVNQSTQGKPPGQSLNSHAKGKSNLTSMGYQIKCKVCTPTLLTQLSIINVFAFDITHWTYPVMRSYSSMPQVQQWSGIWLQKDNHTLQESVQKDNHTPQESVLEG</sequence>
<accession>A0ACC0E0M2</accession>